<evidence type="ECO:0000313" key="9">
    <source>
        <dbReference type="EMBL" id="UUP16826.1"/>
    </source>
</evidence>
<evidence type="ECO:0000259" key="8">
    <source>
        <dbReference type="Pfam" id="PF22638"/>
    </source>
</evidence>
<reference evidence="9 10" key="1">
    <citation type="submission" date="2018-07" db="EMBL/GenBank/DDBJ databases">
        <title>Genome sequence of Nitratireductor thuwali#1536.</title>
        <authorList>
            <person name="Michoud G."/>
            <person name="Merlino G."/>
            <person name="Sefrji F.O."/>
            <person name="Daffonchio D."/>
        </authorList>
    </citation>
    <scope>NUCLEOTIDE SEQUENCE [LARGE SCALE GENOMIC DNA]</scope>
    <source>
        <strain evidence="10">Nit1536</strain>
    </source>
</reference>
<evidence type="ECO:0000256" key="4">
    <source>
        <dbReference type="ARBA" id="ARBA00016244"/>
    </source>
</evidence>
<dbReference type="InterPro" id="IPR002371">
    <property type="entry name" value="FlgK"/>
</dbReference>
<name>A0ABY5MLR6_9HYPH</name>
<dbReference type="NCBIfam" id="TIGR02492">
    <property type="entry name" value="flgK_ends"/>
    <property type="match status" value="1"/>
</dbReference>
<keyword evidence="6" id="KW-0975">Bacterial flagellum</keyword>
<dbReference type="Pfam" id="PF06429">
    <property type="entry name" value="Flg_bbr_C"/>
    <property type="match status" value="1"/>
</dbReference>
<comment type="similarity">
    <text evidence="3">Belongs to the flagella basal body rod proteins family.</text>
</comment>
<evidence type="ECO:0000256" key="6">
    <source>
        <dbReference type="ARBA" id="ARBA00023143"/>
    </source>
</evidence>
<dbReference type="SUPFAM" id="SSF64518">
    <property type="entry name" value="Phase 1 flagellin"/>
    <property type="match status" value="1"/>
</dbReference>
<protein>
    <recommendedName>
        <fullName evidence="4">Flagellar hook-associated protein 1</fullName>
    </recommendedName>
</protein>
<evidence type="ECO:0000259" key="7">
    <source>
        <dbReference type="Pfam" id="PF06429"/>
    </source>
</evidence>
<keyword evidence="5" id="KW-0964">Secreted</keyword>
<evidence type="ECO:0000256" key="5">
    <source>
        <dbReference type="ARBA" id="ARBA00022525"/>
    </source>
</evidence>
<gene>
    <name evidence="9" type="ORF">NTH_01273</name>
</gene>
<feature type="domain" description="Flagellar hook-associated protein FlgK helical" evidence="8">
    <location>
        <begin position="96"/>
        <end position="312"/>
    </location>
</feature>
<comment type="subcellular location">
    <subcellularLocation>
        <location evidence="1">Bacterial flagellum</location>
    </subcellularLocation>
    <subcellularLocation>
        <location evidence="2">Secreted</location>
    </subcellularLocation>
</comment>
<evidence type="ECO:0000256" key="3">
    <source>
        <dbReference type="ARBA" id="ARBA00009677"/>
    </source>
</evidence>
<proteinExistence type="inferred from homology"/>
<dbReference type="PANTHER" id="PTHR30033">
    <property type="entry name" value="FLAGELLAR HOOK-ASSOCIATED PROTEIN 1"/>
    <property type="match status" value="1"/>
</dbReference>
<evidence type="ECO:0000313" key="10">
    <source>
        <dbReference type="Proteomes" id="UP001342418"/>
    </source>
</evidence>
<sequence>MSLTTALGIAQSALFNTSRQTSTASRNISEASNPDYARRSSILSSTGAGARVAEVRRATNEVLFRQNLSAISSWQAQSGLSRGLDTLQLQINGVDNATSPAASLSQLMQALETYAATPSNKTLAENAVNAARATVRTLNNGTTAIQSFRAGADREITQSVEELNRLLADFESVNREIVTGTRMGRDVNDALDQREALLKKISEYVPVSTITRSDNDMVVMTRDGTTLFETIPRPITFASTGTYTAGTSGNQVYVDGVPLAAGTGGNTTATGKLAAQLQLRDTVAVHMQRQLDEVARGLIAAFAETDPGGVMADAAGLFTWPGGPALPASGTLVDGLAGTIAVNAAMDSTQGGNPELLRDGGANGAAYVHNSTGGASFSDLLLAYTAKLDEPMAFDPTASLGASMSLAAFSSGSISWLESLRQEASSGAEAKEALVTRTGTALSNETGVNIDEEMALLLDLEHSYQASARLMSIVDEMLATLMSIGR</sequence>
<dbReference type="Pfam" id="PF22638">
    <property type="entry name" value="FlgK_D1"/>
    <property type="match status" value="1"/>
</dbReference>
<accession>A0ABY5MLR6</accession>
<dbReference type="InterPro" id="IPR053927">
    <property type="entry name" value="FlgK_helical"/>
</dbReference>
<dbReference type="RefSeq" id="WP_338529227.1">
    <property type="nucleotide sequence ID" value="NZ_CP030941.1"/>
</dbReference>
<dbReference type="EMBL" id="CP030941">
    <property type="protein sequence ID" value="UUP16826.1"/>
    <property type="molecule type" value="Genomic_DNA"/>
</dbReference>
<dbReference type="Proteomes" id="UP001342418">
    <property type="component" value="Chromosome"/>
</dbReference>
<evidence type="ECO:0000256" key="1">
    <source>
        <dbReference type="ARBA" id="ARBA00004365"/>
    </source>
</evidence>
<keyword evidence="10" id="KW-1185">Reference proteome</keyword>
<dbReference type="PANTHER" id="PTHR30033:SF1">
    <property type="entry name" value="FLAGELLAR HOOK-ASSOCIATED PROTEIN 1"/>
    <property type="match status" value="1"/>
</dbReference>
<dbReference type="InterPro" id="IPR010930">
    <property type="entry name" value="Flg_bb/hook_C_dom"/>
</dbReference>
<feature type="domain" description="Flagellar basal-body/hook protein C-terminal" evidence="7">
    <location>
        <begin position="446"/>
        <end position="483"/>
    </location>
</feature>
<organism evidence="9 10">
    <name type="scientific">Nitratireductor thuwali</name>
    <dbReference type="NCBI Taxonomy" id="2267699"/>
    <lineage>
        <taxon>Bacteria</taxon>
        <taxon>Pseudomonadati</taxon>
        <taxon>Pseudomonadota</taxon>
        <taxon>Alphaproteobacteria</taxon>
        <taxon>Hyphomicrobiales</taxon>
        <taxon>Phyllobacteriaceae</taxon>
        <taxon>Nitratireductor</taxon>
    </lineage>
</organism>
<evidence type="ECO:0000256" key="2">
    <source>
        <dbReference type="ARBA" id="ARBA00004613"/>
    </source>
</evidence>